<name>A0ABY2XCL2_9RHOB</name>
<comment type="caution">
    <text evidence="1">The sequence shown here is derived from an EMBL/GenBank/DDBJ whole genome shotgun (WGS) entry which is preliminary data.</text>
</comment>
<reference evidence="1 2" key="1">
    <citation type="submission" date="2019-05" db="EMBL/GenBank/DDBJ databases">
        <title>Marivita sp. nov. isolated from sea sediment.</title>
        <authorList>
            <person name="Kim W."/>
        </authorList>
    </citation>
    <scope>NUCLEOTIDE SEQUENCE [LARGE SCALE GENOMIC DNA]</scope>
    <source>
        <strain evidence="1 2">CAU 1492</strain>
    </source>
</reference>
<sequence>MTLLVVNLGLPKSGTTTLAKALRMSGLCVADHRMRGRNTDDPALKGAFVGELLYRGYFETGDPGQYLPQVQAISEMSMLRGDESLWPQTDMALVRAIRRHHPGVKFLASRRDAFAMSQSMLAWTNLGTDRLPASAVPGLPAGYGETSKQRETWIDGHYDSLRMHFQNDRTFQEFWIEDPETPALLAEFLGRKMPWWGHLNGNPLREPV</sequence>
<keyword evidence="2" id="KW-1185">Reference proteome</keyword>
<dbReference type="InterPro" id="IPR027417">
    <property type="entry name" value="P-loop_NTPase"/>
</dbReference>
<evidence type="ECO:0000313" key="1">
    <source>
        <dbReference type="EMBL" id="TMV14764.1"/>
    </source>
</evidence>
<dbReference type="SUPFAM" id="SSF52540">
    <property type="entry name" value="P-loop containing nucleoside triphosphate hydrolases"/>
    <property type="match status" value="1"/>
</dbReference>
<organism evidence="1 2">
    <name type="scientific">Arenibacterium halophilum</name>
    <dbReference type="NCBI Taxonomy" id="2583821"/>
    <lineage>
        <taxon>Bacteria</taxon>
        <taxon>Pseudomonadati</taxon>
        <taxon>Pseudomonadota</taxon>
        <taxon>Alphaproteobacteria</taxon>
        <taxon>Rhodobacterales</taxon>
        <taxon>Paracoccaceae</taxon>
        <taxon>Arenibacterium</taxon>
    </lineage>
</organism>
<evidence type="ECO:0000313" key="2">
    <source>
        <dbReference type="Proteomes" id="UP001191082"/>
    </source>
</evidence>
<protein>
    <submittedName>
        <fullName evidence="1">Sulfotransferase family protein</fullName>
    </submittedName>
</protein>
<gene>
    <name evidence="1" type="ORF">FGK64_01940</name>
</gene>
<proteinExistence type="predicted"/>
<dbReference type="RefSeq" id="WP_138862116.1">
    <property type="nucleotide sequence ID" value="NZ_VCPC01000001.1"/>
</dbReference>
<dbReference type="EMBL" id="VCPC01000001">
    <property type="protein sequence ID" value="TMV14764.1"/>
    <property type="molecule type" value="Genomic_DNA"/>
</dbReference>
<dbReference type="Gene3D" id="3.40.50.300">
    <property type="entry name" value="P-loop containing nucleotide triphosphate hydrolases"/>
    <property type="match status" value="1"/>
</dbReference>
<accession>A0ABY2XCL2</accession>
<dbReference type="Proteomes" id="UP001191082">
    <property type="component" value="Unassembled WGS sequence"/>
</dbReference>